<comment type="caution">
    <text evidence="8">The sequence shown here is derived from an EMBL/GenBank/DDBJ whole genome shotgun (WGS) entry which is preliminary data.</text>
</comment>
<dbReference type="InterPro" id="IPR006048">
    <property type="entry name" value="A-amylase/branching_C"/>
</dbReference>
<dbReference type="EMBL" id="JASZZN010000004">
    <property type="protein sequence ID" value="MDM4015228.1"/>
    <property type="molecule type" value="Genomic_DNA"/>
</dbReference>
<evidence type="ECO:0000256" key="4">
    <source>
        <dbReference type="ARBA" id="ARBA00012541"/>
    </source>
</evidence>
<dbReference type="PIRSF" id="PIRSF000463">
    <property type="entry name" value="GlgB"/>
    <property type="match status" value="1"/>
</dbReference>
<dbReference type="Gene3D" id="3.20.20.80">
    <property type="entry name" value="Glycosidases"/>
    <property type="match status" value="1"/>
</dbReference>
<name>A0ABT7PFG1_9BACT</name>
<evidence type="ECO:0000256" key="2">
    <source>
        <dbReference type="ARBA" id="ARBA00002953"/>
    </source>
</evidence>
<dbReference type="CDD" id="cd11325">
    <property type="entry name" value="AmyAc_GTHase"/>
    <property type="match status" value="1"/>
</dbReference>
<dbReference type="InterPro" id="IPR044143">
    <property type="entry name" value="GlgB_N_E_set_prok"/>
</dbReference>
<evidence type="ECO:0000256" key="5">
    <source>
        <dbReference type="ARBA" id="ARBA00022679"/>
    </source>
</evidence>
<evidence type="ECO:0000256" key="1">
    <source>
        <dbReference type="ARBA" id="ARBA00000826"/>
    </source>
</evidence>
<accession>A0ABT7PFG1</accession>
<comment type="function">
    <text evidence="2">Catalyzes the formation of the alpha-1,6-glucosidic linkages in glycogen by scission of a 1,4-alpha-linked oligosaccharide from growing alpha-1,4-glucan chains and the subsequent attachment of the oligosaccharide to the alpha-1,6 position.</text>
</comment>
<dbReference type="Pfam" id="PF02806">
    <property type="entry name" value="Alpha-amylase_C"/>
    <property type="match status" value="1"/>
</dbReference>
<dbReference type="PANTHER" id="PTHR43651:SF11">
    <property type="entry name" value="MALTO-OLIGOSYLTREHALOSE TREHALOHYDROLASE"/>
    <property type="match status" value="1"/>
</dbReference>
<dbReference type="Pfam" id="PF02922">
    <property type="entry name" value="CBM_48"/>
    <property type="match status" value="1"/>
</dbReference>
<comment type="similarity">
    <text evidence="3">Belongs to the glycosyl hydrolase 13 family. GlgB subfamily.</text>
</comment>
<dbReference type="InterPro" id="IPR013780">
    <property type="entry name" value="Glyco_hydro_b"/>
</dbReference>
<dbReference type="Pfam" id="PF00128">
    <property type="entry name" value="Alpha-amylase"/>
    <property type="match status" value="1"/>
</dbReference>
<keyword evidence="9" id="KW-1185">Reference proteome</keyword>
<dbReference type="GO" id="GO:0016787">
    <property type="term" value="F:hydrolase activity"/>
    <property type="evidence" value="ECO:0007669"/>
    <property type="project" value="UniProtKB-KW"/>
</dbReference>
<dbReference type="SUPFAM" id="SSF81296">
    <property type="entry name" value="E set domains"/>
    <property type="match status" value="1"/>
</dbReference>
<keyword evidence="6" id="KW-0119">Carbohydrate metabolism</keyword>
<gene>
    <name evidence="8" type="ORF">QTN89_07295</name>
</gene>
<evidence type="ECO:0000313" key="8">
    <source>
        <dbReference type="EMBL" id="MDM4015228.1"/>
    </source>
</evidence>
<sequence>MGAIVHDGGVAFRVWAPHANRVSVIGDFNDFDGSAHPMQSEENGFWYTDIETAATGDQYKFQITNGDQTFDRIDPYAREVTNSVGNAVVYRDQFDWEGDSFTRPSQNELVIYEMHIGTFNRTDEDTVGTFADAIAKFNHLKGLGINAIQIMPIAEFAGDLSWGYNPAHIFAVEQAYGGPDALKHFIREAHRTGFAVIIDVVYNHFGPSDLDLWQFDGWSENGKGGIYFYNDHRSSTPWGDTRPDYGRGEVRQFIYDNAQMWMKDYHADGLRYDMTAYIRTISGIGNDDIAEGWGLMNWINRDLKRDFPGCYLVAEDLQTNNWLTKPDDQGGAGFTTQWDAGFVHPIREAITAVDDAHRDMWAVRDALCHRYNDDAFQRVIYSESHDEVANGKARVPTEIDADHPESVHAKKRAILGVALTLLAPGVPMLFQGQELLEDEWFRDTDPLDWTRAKKLSGIKRLFVDLIHLRRELPGLRGQSIEVRHVNESDKVIAFVRGDRDGNEVVVVVNFANRTWESYEIGMPSPGEWILRLNTDWDGYDRSFEDHPAENITAISEDRDGFSAKATVSIGPYAVLVYVQRK</sequence>
<keyword evidence="8" id="KW-0378">Hydrolase</keyword>
<dbReference type="InterPro" id="IPR037439">
    <property type="entry name" value="Branching_enzy"/>
</dbReference>
<dbReference type="InterPro" id="IPR004193">
    <property type="entry name" value="Glyco_hydro_13_N"/>
</dbReference>
<dbReference type="InterPro" id="IPR017853">
    <property type="entry name" value="GH"/>
</dbReference>
<dbReference type="Proteomes" id="UP001239462">
    <property type="component" value="Unassembled WGS sequence"/>
</dbReference>
<evidence type="ECO:0000256" key="3">
    <source>
        <dbReference type="ARBA" id="ARBA00009000"/>
    </source>
</evidence>
<protein>
    <recommendedName>
        <fullName evidence="4">1,4-alpha-glucan branching enzyme</fullName>
        <ecNumber evidence="4">2.4.1.18</ecNumber>
    </recommendedName>
</protein>
<dbReference type="InterPro" id="IPR014756">
    <property type="entry name" value="Ig_E-set"/>
</dbReference>
<dbReference type="SUPFAM" id="SSF51011">
    <property type="entry name" value="Glycosyl hydrolase domain"/>
    <property type="match status" value="1"/>
</dbReference>
<dbReference type="RefSeq" id="WP_289162809.1">
    <property type="nucleotide sequence ID" value="NZ_JASZZN010000004.1"/>
</dbReference>
<dbReference type="Gene3D" id="2.60.40.1180">
    <property type="entry name" value="Golgi alpha-mannosidase II"/>
    <property type="match status" value="1"/>
</dbReference>
<dbReference type="EC" id="2.4.1.18" evidence="4"/>
<evidence type="ECO:0000256" key="6">
    <source>
        <dbReference type="ARBA" id="ARBA00023277"/>
    </source>
</evidence>
<organism evidence="8 9">
    <name type="scientific">Roseiconus lacunae</name>
    <dbReference type="NCBI Taxonomy" id="2605694"/>
    <lineage>
        <taxon>Bacteria</taxon>
        <taxon>Pseudomonadati</taxon>
        <taxon>Planctomycetota</taxon>
        <taxon>Planctomycetia</taxon>
        <taxon>Pirellulales</taxon>
        <taxon>Pirellulaceae</taxon>
        <taxon>Roseiconus</taxon>
    </lineage>
</organism>
<reference evidence="8 9" key="1">
    <citation type="submission" date="2023-06" db="EMBL/GenBank/DDBJ databases">
        <title>Roseiconus lacunae JC819 isolated from Gulf of Mannar region, Tamil Nadu.</title>
        <authorList>
            <person name="Pk S."/>
            <person name="Ch S."/>
            <person name="Ch V.R."/>
        </authorList>
    </citation>
    <scope>NUCLEOTIDE SEQUENCE [LARGE SCALE GENOMIC DNA]</scope>
    <source>
        <strain evidence="8 9">JC819</strain>
    </source>
</reference>
<keyword evidence="5" id="KW-0808">Transferase</keyword>
<dbReference type="SUPFAM" id="SSF51445">
    <property type="entry name" value="(Trans)glycosidases"/>
    <property type="match status" value="1"/>
</dbReference>
<feature type="domain" description="Glycosyl hydrolase family 13 catalytic" evidence="7">
    <location>
        <begin position="113"/>
        <end position="459"/>
    </location>
</feature>
<evidence type="ECO:0000259" key="7">
    <source>
        <dbReference type="SMART" id="SM00642"/>
    </source>
</evidence>
<dbReference type="InterPro" id="IPR006047">
    <property type="entry name" value="GH13_cat_dom"/>
</dbReference>
<proteinExistence type="inferred from homology"/>
<dbReference type="CDD" id="cd02855">
    <property type="entry name" value="E_set_GBE_prok_N"/>
    <property type="match status" value="1"/>
</dbReference>
<evidence type="ECO:0000313" key="9">
    <source>
        <dbReference type="Proteomes" id="UP001239462"/>
    </source>
</evidence>
<comment type="catalytic activity">
    <reaction evidence="1">
        <text>Transfers a segment of a (1-&gt;4)-alpha-D-glucan chain to a primary hydroxy group in a similar glucan chain.</text>
        <dbReference type="EC" id="2.4.1.18"/>
    </reaction>
</comment>
<dbReference type="PANTHER" id="PTHR43651">
    <property type="entry name" value="1,4-ALPHA-GLUCAN-BRANCHING ENZYME"/>
    <property type="match status" value="1"/>
</dbReference>
<dbReference type="Gene3D" id="2.60.40.10">
    <property type="entry name" value="Immunoglobulins"/>
    <property type="match status" value="1"/>
</dbReference>
<dbReference type="InterPro" id="IPR013783">
    <property type="entry name" value="Ig-like_fold"/>
</dbReference>
<dbReference type="SMART" id="SM00642">
    <property type="entry name" value="Aamy"/>
    <property type="match status" value="1"/>
</dbReference>